<dbReference type="Proteomes" id="UP001057402">
    <property type="component" value="Chromosome 6"/>
</dbReference>
<proteinExistence type="predicted"/>
<sequence length="485" mass="53185">MGGDGDSSTTSSSSALTPQHTRQKPPPKRFVKSQIPDAILHNETLNAAMSLLPKNYNFEIHKLLHRVSTINARHVSLQFPDGLLLFSLPISDILLAFANSVTDVSVLSDTSFGACCIDDLSARSLGSDLLVHFGHSCLVPISCSTVPAHYVFVEITIDTNLLVETLKLNFLGSGVMVIILAGTIQFAGGIRDAKGRLEELGFRVVVPQVRPLSKGEVLGCTAPRVPLDSYCSGNDGQGKETVGVFVADGRFHMEAFMIANPGLKRVFRYDPYMGKLILEEYDQRGMRESRKKAIEKAREVLGEKGSNGCWGIVLGTLGRQGNPRIMVRLEKMMKERGYECFVVLMSEISPVKIALFEDSVDAWIQIACPRLSIDWGESFHKPFLTPFEAEIALGCIPGWWERGVQTYKDRQKKDDPECAKGSCTNCSCTSNGDNLKGEEITDYPMDYYAEDGGDWNSCYVKKPASARPSRRNPASTCAVGVGGNP</sequence>
<gene>
    <name evidence="1" type="ORF">MLD38_022891</name>
</gene>
<keyword evidence="2" id="KW-1185">Reference proteome</keyword>
<comment type="caution">
    <text evidence="1">The sequence shown here is derived from an EMBL/GenBank/DDBJ whole genome shotgun (WGS) entry which is preliminary data.</text>
</comment>
<reference evidence="2" key="1">
    <citation type="journal article" date="2023" name="Front. Plant Sci.">
        <title>Chromosomal-level genome assembly of Melastoma candidum provides insights into trichome evolution.</title>
        <authorList>
            <person name="Zhong Y."/>
            <person name="Wu W."/>
            <person name="Sun C."/>
            <person name="Zou P."/>
            <person name="Liu Y."/>
            <person name="Dai S."/>
            <person name="Zhou R."/>
        </authorList>
    </citation>
    <scope>NUCLEOTIDE SEQUENCE [LARGE SCALE GENOMIC DNA]</scope>
</reference>
<evidence type="ECO:0000313" key="1">
    <source>
        <dbReference type="EMBL" id="KAI4367120.1"/>
    </source>
</evidence>
<name>A0ACB9QKT6_9MYRT</name>
<evidence type="ECO:0000313" key="2">
    <source>
        <dbReference type="Proteomes" id="UP001057402"/>
    </source>
</evidence>
<protein>
    <submittedName>
        <fullName evidence="1">Uncharacterized protein</fullName>
    </submittedName>
</protein>
<dbReference type="EMBL" id="CM042885">
    <property type="protein sequence ID" value="KAI4367120.1"/>
    <property type="molecule type" value="Genomic_DNA"/>
</dbReference>
<accession>A0ACB9QKT6</accession>
<organism evidence="1 2">
    <name type="scientific">Melastoma candidum</name>
    <dbReference type="NCBI Taxonomy" id="119954"/>
    <lineage>
        <taxon>Eukaryota</taxon>
        <taxon>Viridiplantae</taxon>
        <taxon>Streptophyta</taxon>
        <taxon>Embryophyta</taxon>
        <taxon>Tracheophyta</taxon>
        <taxon>Spermatophyta</taxon>
        <taxon>Magnoliopsida</taxon>
        <taxon>eudicotyledons</taxon>
        <taxon>Gunneridae</taxon>
        <taxon>Pentapetalae</taxon>
        <taxon>rosids</taxon>
        <taxon>malvids</taxon>
        <taxon>Myrtales</taxon>
        <taxon>Melastomataceae</taxon>
        <taxon>Melastomatoideae</taxon>
        <taxon>Melastomateae</taxon>
        <taxon>Melastoma</taxon>
    </lineage>
</organism>